<keyword evidence="1" id="KW-0812">Transmembrane</keyword>
<evidence type="ECO:0000313" key="3">
    <source>
        <dbReference type="Proteomes" id="UP001152523"/>
    </source>
</evidence>
<evidence type="ECO:0000256" key="1">
    <source>
        <dbReference type="SAM" id="Phobius"/>
    </source>
</evidence>
<proteinExistence type="predicted"/>
<comment type="caution">
    <text evidence="2">The sequence shown here is derived from an EMBL/GenBank/DDBJ whole genome shotgun (WGS) entry which is preliminary data.</text>
</comment>
<dbReference type="Proteomes" id="UP001152523">
    <property type="component" value="Unassembled WGS sequence"/>
</dbReference>
<evidence type="ECO:0000313" key="2">
    <source>
        <dbReference type="EMBL" id="CAH9125548.1"/>
    </source>
</evidence>
<accession>A0AAV0EQR9</accession>
<reference evidence="2" key="1">
    <citation type="submission" date="2022-07" db="EMBL/GenBank/DDBJ databases">
        <authorList>
            <person name="Macas J."/>
            <person name="Novak P."/>
            <person name="Neumann P."/>
        </authorList>
    </citation>
    <scope>NUCLEOTIDE SEQUENCE</scope>
</reference>
<sequence>MSEILFGRDAEDGATKQLWRYYVEEKKTVVMYHEAKMGDGANKWRMGATQRTYIINANQVGFPKQDVKRHLANYCVDYYLLLYKCTTVMEYLLFMHYLISIM</sequence>
<protein>
    <submittedName>
        <fullName evidence="2">Uncharacterized protein</fullName>
    </submittedName>
</protein>
<keyword evidence="1" id="KW-0472">Membrane</keyword>
<keyword evidence="1" id="KW-1133">Transmembrane helix</keyword>
<organism evidence="2 3">
    <name type="scientific">Cuscuta epithymum</name>
    <dbReference type="NCBI Taxonomy" id="186058"/>
    <lineage>
        <taxon>Eukaryota</taxon>
        <taxon>Viridiplantae</taxon>
        <taxon>Streptophyta</taxon>
        <taxon>Embryophyta</taxon>
        <taxon>Tracheophyta</taxon>
        <taxon>Spermatophyta</taxon>
        <taxon>Magnoliopsida</taxon>
        <taxon>eudicotyledons</taxon>
        <taxon>Gunneridae</taxon>
        <taxon>Pentapetalae</taxon>
        <taxon>asterids</taxon>
        <taxon>lamiids</taxon>
        <taxon>Solanales</taxon>
        <taxon>Convolvulaceae</taxon>
        <taxon>Cuscuteae</taxon>
        <taxon>Cuscuta</taxon>
        <taxon>Cuscuta subgen. Cuscuta</taxon>
    </lineage>
</organism>
<dbReference type="AlphaFoldDB" id="A0AAV0EQR9"/>
<dbReference type="EMBL" id="CAMAPF010000938">
    <property type="protein sequence ID" value="CAH9125548.1"/>
    <property type="molecule type" value="Genomic_DNA"/>
</dbReference>
<feature type="transmembrane region" description="Helical" evidence="1">
    <location>
        <begin position="78"/>
        <end position="99"/>
    </location>
</feature>
<gene>
    <name evidence="2" type="ORF">CEPIT_LOCUS26846</name>
</gene>
<keyword evidence="3" id="KW-1185">Reference proteome</keyword>
<name>A0AAV0EQR9_9ASTE</name>